<name>A0A6C0LJJ0_9ZZZZ</name>
<sequence>MPGRMRMVIHNGNPSTSQILNMEKASALLQKSAKAKAPRALNSSMINRIHNLKPGCGGCGK</sequence>
<evidence type="ECO:0000313" key="1">
    <source>
        <dbReference type="EMBL" id="QHU31079.1"/>
    </source>
</evidence>
<dbReference type="EMBL" id="MN740523">
    <property type="protein sequence ID" value="QHU31079.1"/>
    <property type="molecule type" value="Genomic_DNA"/>
</dbReference>
<proteinExistence type="predicted"/>
<protein>
    <submittedName>
        <fullName evidence="1">Uncharacterized protein</fullName>
    </submittedName>
</protein>
<reference evidence="1" key="1">
    <citation type="journal article" date="2020" name="Nature">
        <title>Giant virus diversity and host interactions through global metagenomics.</title>
        <authorList>
            <person name="Schulz F."/>
            <person name="Roux S."/>
            <person name="Paez-Espino D."/>
            <person name="Jungbluth S."/>
            <person name="Walsh D.A."/>
            <person name="Denef V.J."/>
            <person name="McMahon K.D."/>
            <person name="Konstantinidis K.T."/>
            <person name="Eloe-Fadrosh E.A."/>
            <person name="Kyrpides N.C."/>
            <person name="Woyke T."/>
        </authorList>
    </citation>
    <scope>NUCLEOTIDE SEQUENCE</scope>
    <source>
        <strain evidence="1">GVMAG-M-3300027892-73</strain>
    </source>
</reference>
<dbReference type="AlphaFoldDB" id="A0A6C0LJJ0"/>
<organism evidence="1">
    <name type="scientific">viral metagenome</name>
    <dbReference type="NCBI Taxonomy" id="1070528"/>
    <lineage>
        <taxon>unclassified sequences</taxon>
        <taxon>metagenomes</taxon>
        <taxon>organismal metagenomes</taxon>
    </lineage>
</organism>
<accession>A0A6C0LJJ0</accession>